<accession>A0A0A3YRV3</accession>
<comment type="caution">
    <text evidence="1">The sequence shown here is derived from an EMBL/GenBank/DDBJ whole genome shotgun (WGS) entry which is preliminary data.</text>
</comment>
<sequence length="61" mass="7064">MTDETYDFDTGFWELRELRFALDKLKQTAIPTVTPQQKAYNIESHFYNKDISKTADDGTAS</sequence>
<evidence type="ECO:0000313" key="1">
    <source>
        <dbReference type="EMBL" id="KGT88046.1"/>
    </source>
</evidence>
<reference evidence="1 2" key="1">
    <citation type="submission" date="2014-10" db="EMBL/GenBank/DDBJ databases">
        <title>Genome sequence of Erwinia typographi M043b.</title>
        <authorList>
            <person name="Chan K.-G."/>
            <person name="Tan W.-S."/>
        </authorList>
    </citation>
    <scope>NUCLEOTIDE SEQUENCE [LARGE SCALE GENOMIC DNA]</scope>
    <source>
        <strain evidence="1 2">M043b</strain>
    </source>
</reference>
<organism evidence="1 2">
    <name type="scientific">Erwinia typographi</name>
    <dbReference type="NCBI Taxonomy" id="371042"/>
    <lineage>
        <taxon>Bacteria</taxon>
        <taxon>Pseudomonadati</taxon>
        <taxon>Pseudomonadota</taxon>
        <taxon>Gammaproteobacteria</taxon>
        <taxon>Enterobacterales</taxon>
        <taxon>Erwiniaceae</taxon>
        <taxon>Erwinia</taxon>
    </lineage>
</organism>
<dbReference type="Proteomes" id="UP000030351">
    <property type="component" value="Unassembled WGS sequence"/>
</dbReference>
<gene>
    <name evidence="1" type="ORF">NG99_22355</name>
</gene>
<evidence type="ECO:0000313" key="2">
    <source>
        <dbReference type="Proteomes" id="UP000030351"/>
    </source>
</evidence>
<dbReference type="EMBL" id="JRUQ01000067">
    <property type="protein sequence ID" value="KGT88046.1"/>
    <property type="molecule type" value="Genomic_DNA"/>
</dbReference>
<dbReference type="AlphaFoldDB" id="A0A0A3YRV3"/>
<keyword evidence="2" id="KW-1185">Reference proteome</keyword>
<name>A0A0A3YRV3_9GAMM</name>
<dbReference type="RefSeq" id="WP_034897990.1">
    <property type="nucleotide sequence ID" value="NZ_JRUQ01000067.1"/>
</dbReference>
<proteinExistence type="predicted"/>
<protein>
    <submittedName>
        <fullName evidence="1">Uncharacterized protein</fullName>
    </submittedName>
</protein>